<dbReference type="InterPro" id="IPR029016">
    <property type="entry name" value="GAF-like_dom_sf"/>
</dbReference>
<dbReference type="Pfam" id="PF01614">
    <property type="entry name" value="IclR_C"/>
    <property type="match status" value="1"/>
</dbReference>
<keyword evidence="2" id="KW-0238">DNA-binding</keyword>
<proteinExistence type="predicted"/>
<dbReference type="InterPro" id="IPR036390">
    <property type="entry name" value="WH_DNA-bd_sf"/>
</dbReference>
<dbReference type="InterPro" id="IPR014757">
    <property type="entry name" value="Tscrpt_reg_IclR_C"/>
</dbReference>
<name>A0ABW0FBM8_9MICO</name>
<sequence>MDRAARVLEIIARDGESSVGRIGRELEVHGSTASRLLASLAAHDLVERLEDSGTVRLGVGVLRLAAATRSRLDLTAQARPVCDALAEELGETVNVAVYRDGAAINVHQAQGTSTVAMHNWIGDRTVLHATSSGKMLLAYLEQSEIEALLAAPLERFTGHTITSVAVLRDQLQQVRERGWAQAVEEYEEGLNAVAAPIRGPEGAVVAALSAAGPTYRLAPESLPAAAQALRRAAEEISRRLGYRADVTG</sequence>
<dbReference type="PANTHER" id="PTHR30136">
    <property type="entry name" value="HELIX-TURN-HELIX TRANSCRIPTIONAL REGULATOR, ICLR FAMILY"/>
    <property type="match status" value="1"/>
</dbReference>
<gene>
    <name evidence="6" type="ORF">ACFPK8_00300</name>
</gene>
<dbReference type="InterPro" id="IPR050707">
    <property type="entry name" value="HTH_MetabolicPath_Reg"/>
</dbReference>
<dbReference type="InterPro" id="IPR005471">
    <property type="entry name" value="Tscrpt_reg_IclR_N"/>
</dbReference>
<reference evidence="7" key="1">
    <citation type="journal article" date="2019" name="Int. J. Syst. Evol. Microbiol.">
        <title>The Global Catalogue of Microorganisms (GCM) 10K type strain sequencing project: providing services to taxonomists for standard genome sequencing and annotation.</title>
        <authorList>
            <consortium name="The Broad Institute Genomics Platform"/>
            <consortium name="The Broad Institute Genome Sequencing Center for Infectious Disease"/>
            <person name="Wu L."/>
            <person name="Ma J."/>
        </authorList>
    </citation>
    <scope>NUCLEOTIDE SEQUENCE [LARGE SCALE GENOMIC DNA]</scope>
    <source>
        <strain evidence="7">CGMCC 1.16455</strain>
    </source>
</reference>
<dbReference type="PANTHER" id="PTHR30136:SF35">
    <property type="entry name" value="HTH-TYPE TRANSCRIPTIONAL REGULATOR RV1719"/>
    <property type="match status" value="1"/>
</dbReference>
<evidence type="ECO:0000259" key="5">
    <source>
        <dbReference type="PROSITE" id="PS51078"/>
    </source>
</evidence>
<keyword evidence="7" id="KW-1185">Reference proteome</keyword>
<evidence type="ECO:0000256" key="3">
    <source>
        <dbReference type="ARBA" id="ARBA00023163"/>
    </source>
</evidence>
<comment type="caution">
    <text evidence="6">The sequence shown here is derived from an EMBL/GenBank/DDBJ whole genome shotgun (WGS) entry which is preliminary data.</text>
</comment>
<evidence type="ECO:0000313" key="6">
    <source>
        <dbReference type="EMBL" id="MFC5295950.1"/>
    </source>
</evidence>
<evidence type="ECO:0000256" key="2">
    <source>
        <dbReference type="ARBA" id="ARBA00023125"/>
    </source>
</evidence>
<keyword evidence="1" id="KW-0805">Transcription regulation</keyword>
<evidence type="ECO:0000259" key="4">
    <source>
        <dbReference type="PROSITE" id="PS51077"/>
    </source>
</evidence>
<protein>
    <submittedName>
        <fullName evidence="6">IclR family transcriptional regulator</fullName>
    </submittedName>
</protein>
<dbReference type="Gene3D" id="1.10.10.10">
    <property type="entry name" value="Winged helix-like DNA-binding domain superfamily/Winged helix DNA-binding domain"/>
    <property type="match status" value="1"/>
</dbReference>
<dbReference type="Pfam" id="PF09339">
    <property type="entry name" value="HTH_IclR"/>
    <property type="match status" value="1"/>
</dbReference>
<dbReference type="SUPFAM" id="SSF46785">
    <property type="entry name" value="Winged helix' DNA-binding domain"/>
    <property type="match status" value="1"/>
</dbReference>
<evidence type="ECO:0000313" key="7">
    <source>
        <dbReference type="Proteomes" id="UP001595937"/>
    </source>
</evidence>
<dbReference type="InterPro" id="IPR036388">
    <property type="entry name" value="WH-like_DNA-bd_sf"/>
</dbReference>
<dbReference type="SUPFAM" id="SSF55781">
    <property type="entry name" value="GAF domain-like"/>
    <property type="match status" value="1"/>
</dbReference>
<dbReference type="PROSITE" id="PS51078">
    <property type="entry name" value="ICLR_ED"/>
    <property type="match status" value="1"/>
</dbReference>
<accession>A0ABW0FBM8</accession>
<keyword evidence="3" id="KW-0804">Transcription</keyword>
<feature type="domain" description="IclR-ED" evidence="5">
    <location>
        <begin position="60"/>
        <end position="242"/>
    </location>
</feature>
<dbReference type="Proteomes" id="UP001595937">
    <property type="component" value="Unassembled WGS sequence"/>
</dbReference>
<dbReference type="EMBL" id="JBHSLN010000003">
    <property type="protein sequence ID" value="MFC5295950.1"/>
    <property type="molecule type" value="Genomic_DNA"/>
</dbReference>
<evidence type="ECO:0000256" key="1">
    <source>
        <dbReference type="ARBA" id="ARBA00023015"/>
    </source>
</evidence>
<dbReference type="RefSeq" id="WP_343922620.1">
    <property type="nucleotide sequence ID" value="NZ_BAAAIR010000017.1"/>
</dbReference>
<dbReference type="GeneID" id="303296292"/>
<dbReference type="PROSITE" id="PS51077">
    <property type="entry name" value="HTH_ICLR"/>
    <property type="match status" value="1"/>
</dbReference>
<feature type="domain" description="HTH iclR-type" evidence="4">
    <location>
        <begin position="1"/>
        <end position="59"/>
    </location>
</feature>
<dbReference type="SMART" id="SM00346">
    <property type="entry name" value="HTH_ICLR"/>
    <property type="match status" value="1"/>
</dbReference>
<organism evidence="6 7">
    <name type="scientific">Brachybacterium tyrofermentans</name>
    <dbReference type="NCBI Taxonomy" id="47848"/>
    <lineage>
        <taxon>Bacteria</taxon>
        <taxon>Bacillati</taxon>
        <taxon>Actinomycetota</taxon>
        <taxon>Actinomycetes</taxon>
        <taxon>Micrococcales</taxon>
        <taxon>Dermabacteraceae</taxon>
        <taxon>Brachybacterium</taxon>
    </lineage>
</organism>
<dbReference type="Gene3D" id="3.30.450.40">
    <property type="match status" value="1"/>
</dbReference>